<comment type="caution">
    <text evidence="2">The sequence shown here is derived from an EMBL/GenBank/DDBJ whole genome shotgun (WGS) entry which is preliminary data.</text>
</comment>
<protein>
    <recommendedName>
        <fullName evidence="1">ParB-like N-terminal domain-containing protein</fullName>
    </recommendedName>
</protein>
<evidence type="ECO:0000313" key="3">
    <source>
        <dbReference type="Proteomes" id="UP000738126"/>
    </source>
</evidence>
<dbReference type="Proteomes" id="UP000738126">
    <property type="component" value="Unassembled WGS sequence"/>
</dbReference>
<proteinExistence type="predicted"/>
<dbReference type="SUPFAM" id="SSF110849">
    <property type="entry name" value="ParB/Sulfiredoxin"/>
    <property type="match status" value="1"/>
</dbReference>
<sequence>MRNHLHNQWPSFEAIEAAWEPEPTQRPRRLSLEGLATSPGPWAARDYREYEAERQVRELMDTLRRTRRPLDPLTVARVGGLWLIVDGHLRFLAYHRAGWASKVPVRVFRGSAREALCESIEDNAKARLPLTRRERMDAAWKLTRIGGFSKRKIARTTATGDGSVASMRRVLEAMRQAGVDPNKYPRWDDARVALREPGEATDFGEDDMEQEVEEYLEALGKALPPHVADRRGDFLARALVRFAGRKAPELVEHMAGELYERGYRGLPPGGLAGYLEDPEEDF</sequence>
<dbReference type="Gene3D" id="3.90.1530.10">
    <property type="entry name" value="Conserved hypothetical protein from pyrococcus furiosus pfu- 392566-001, ParB domain"/>
    <property type="match status" value="1"/>
</dbReference>
<reference evidence="2 3" key="1">
    <citation type="journal article" date="2020" name="Microorganisms">
        <title>Osmotic Adaptation and Compatible Solute Biosynthesis of Phototrophic Bacteria as Revealed from Genome Analyses.</title>
        <authorList>
            <person name="Imhoff J.F."/>
            <person name="Rahn T."/>
            <person name="Kunzel S."/>
            <person name="Keller A."/>
            <person name="Neulinger S.C."/>
        </authorList>
    </citation>
    <scope>NUCLEOTIDE SEQUENCE [LARGE SCALE GENOMIC DNA]</scope>
    <source>
        <strain evidence="2 3">DSM 15116</strain>
    </source>
</reference>
<dbReference type="InterPro" id="IPR036086">
    <property type="entry name" value="ParB/Sulfiredoxin_sf"/>
</dbReference>
<dbReference type="SMART" id="SM00470">
    <property type="entry name" value="ParB"/>
    <property type="match status" value="1"/>
</dbReference>
<keyword evidence="3" id="KW-1185">Reference proteome</keyword>
<evidence type="ECO:0000259" key="1">
    <source>
        <dbReference type="SMART" id="SM00470"/>
    </source>
</evidence>
<dbReference type="EMBL" id="NRSH01000038">
    <property type="protein sequence ID" value="MBK1726363.1"/>
    <property type="molecule type" value="Genomic_DNA"/>
</dbReference>
<organism evidence="2 3">
    <name type="scientific">Halorhodospira neutriphila</name>
    <dbReference type="NCBI Taxonomy" id="168379"/>
    <lineage>
        <taxon>Bacteria</taxon>
        <taxon>Pseudomonadati</taxon>
        <taxon>Pseudomonadota</taxon>
        <taxon>Gammaproteobacteria</taxon>
        <taxon>Chromatiales</taxon>
        <taxon>Ectothiorhodospiraceae</taxon>
        <taxon>Halorhodospira</taxon>
    </lineage>
</organism>
<feature type="domain" description="ParB-like N-terminal" evidence="1">
    <location>
        <begin position="28"/>
        <end position="124"/>
    </location>
</feature>
<name>A0ABS1E3S2_9GAMM</name>
<dbReference type="InterPro" id="IPR003115">
    <property type="entry name" value="ParB_N"/>
</dbReference>
<evidence type="ECO:0000313" key="2">
    <source>
        <dbReference type="EMBL" id="MBK1726363.1"/>
    </source>
</evidence>
<gene>
    <name evidence="2" type="ORF">CKO13_04860</name>
</gene>
<accession>A0ABS1E3S2</accession>